<dbReference type="PANTHER" id="PTHR10778">
    <property type="entry name" value="SOLUTE CARRIER FAMILY 35 MEMBER B"/>
    <property type="match status" value="1"/>
</dbReference>
<dbReference type="Pfam" id="PF08449">
    <property type="entry name" value="UAA"/>
    <property type="match status" value="1"/>
</dbReference>
<keyword evidence="3 6" id="KW-0812">Transmembrane</keyword>
<dbReference type="InterPro" id="IPR013657">
    <property type="entry name" value="SCL35B1-4/HUT1"/>
</dbReference>
<evidence type="ECO:0000256" key="3">
    <source>
        <dbReference type="ARBA" id="ARBA00022692"/>
    </source>
</evidence>
<organism evidence="7 8">
    <name type="scientific">Triparma strigata</name>
    <dbReference type="NCBI Taxonomy" id="1606541"/>
    <lineage>
        <taxon>Eukaryota</taxon>
        <taxon>Sar</taxon>
        <taxon>Stramenopiles</taxon>
        <taxon>Ochrophyta</taxon>
        <taxon>Bolidophyceae</taxon>
        <taxon>Parmales</taxon>
        <taxon>Triparmaceae</taxon>
        <taxon>Triparma</taxon>
    </lineage>
</organism>
<comment type="subcellular location">
    <subcellularLocation>
        <location evidence="1">Membrane</location>
        <topology evidence="1">Multi-pass membrane protein</topology>
    </subcellularLocation>
</comment>
<dbReference type="GO" id="GO:0005789">
    <property type="term" value="C:endoplasmic reticulum membrane"/>
    <property type="evidence" value="ECO:0007669"/>
    <property type="project" value="TreeGrafter"/>
</dbReference>
<feature type="transmembrane region" description="Helical" evidence="6">
    <location>
        <begin position="334"/>
        <end position="355"/>
    </location>
</feature>
<feature type="transmembrane region" description="Helical" evidence="6">
    <location>
        <begin position="361"/>
        <end position="377"/>
    </location>
</feature>
<gene>
    <name evidence="7" type="ORF">TrST_g9714</name>
</gene>
<keyword evidence="8" id="KW-1185">Reference proteome</keyword>
<feature type="transmembrane region" description="Helical" evidence="6">
    <location>
        <begin position="202"/>
        <end position="219"/>
    </location>
</feature>
<feature type="transmembrane region" description="Helical" evidence="6">
    <location>
        <begin position="69"/>
        <end position="87"/>
    </location>
</feature>
<keyword evidence="2" id="KW-0813">Transport</keyword>
<dbReference type="PANTHER" id="PTHR10778:SF13">
    <property type="entry name" value="ADENOSINE 3'-PHOSPHO 5'-PHOSPHOSULFATE TRANSPORTER 1"/>
    <property type="match status" value="1"/>
</dbReference>
<feature type="transmembrane region" description="Helical" evidence="6">
    <location>
        <begin position="231"/>
        <end position="248"/>
    </location>
</feature>
<dbReference type="GO" id="GO:0046964">
    <property type="term" value="F:3'-phosphoadenosine 5'-phosphosulfate transmembrane transporter activity"/>
    <property type="evidence" value="ECO:0007669"/>
    <property type="project" value="TreeGrafter"/>
</dbReference>
<name>A0A9W6ZTG0_9STRA</name>
<evidence type="ECO:0000256" key="2">
    <source>
        <dbReference type="ARBA" id="ARBA00022448"/>
    </source>
</evidence>
<evidence type="ECO:0000256" key="1">
    <source>
        <dbReference type="ARBA" id="ARBA00004141"/>
    </source>
</evidence>
<evidence type="ECO:0000256" key="6">
    <source>
        <dbReference type="SAM" id="Phobius"/>
    </source>
</evidence>
<evidence type="ECO:0000313" key="7">
    <source>
        <dbReference type="EMBL" id="GMH57022.1"/>
    </source>
</evidence>
<comment type="caution">
    <text evidence="7">The sequence shown here is derived from an EMBL/GenBank/DDBJ whole genome shotgun (WGS) entry which is preliminary data.</text>
</comment>
<dbReference type="Proteomes" id="UP001165085">
    <property type="component" value="Unassembled WGS sequence"/>
</dbReference>
<evidence type="ECO:0000256" key="4">
    <source>
        <dbReference type="ARBA" id="ARBA00022989"/>
    </source>
</evidence>
<sequence>MKLDASKTKFIPKSIPKFFSPSGGSFHGGNSEEGVELLKKPTSAGASVSDLPIFHGQGGASSEMLKQGANFAVCFIGLQISYLTWGFCQESLMTTVFTATPSVPSGLFPSAAFAVFCNRVLAVTIAAFVVKKKHGSLTSPNSAPLLSFAPCAMSNTFSSWAQYTALKYVTFPVQTLFKSSKIIPVMLMGMVLQKKTYGKRDYLDAGLITLGVFIFSYYSKSRKVGSDDSTDATGVCFLLIYIFCDAFTSNWQAKIYQKYGKDNVDSFQMMLGVNSFAIVFTLSGLLTSGDLPTVIEFLSANPAALANCLVTSITSATGQLFIFKTIKDFGPVPFTLIMTIRQILSIVISAVLFAHPINGKCMIGATMVFSIVGNGIYRKYKNMKKNLQ</sequence>
<keyword evidence="4 6" id="KW-1133">Transmembrane helix</keyword>
<feature type="transmembrane region" description="Helical" evidence="6">
    <location>
        <begin position="269"/>
        <end position="288"/>
    </location>
</feature>
<feature type="transmembrane region" description="Helical" evidence="6">
    <location>
        <begin position="300"/>
        <end position="322"/>
    </location>
</feature>
<dbReference type="OrthoDB" id="10035043at2759"/>
<reference evidence="8" key="1">
    <citation type="journal article" date="2023" name="Commun. Biol.">
        <title>Genome analysis of Parmales, the sister group of diatoms, reveals the evolutionary specialization of diatoms from phago-mixotrophs to photoautotrophs.</title>
        <authorList>
            <person name="Ban H."/>
            <person name="Sato S."/>
            <person name="Yoshikawa S."/>
            <person name="Yamada K."/>
            <person name="Nakamura Y."/>
            <person name="Ichinomiya M."/>
            <person name="Sato N."/>
            <person name="Blanc-Mathieu R."/>
            <person name="Endo H."/>
            <person name="Kuwata A."/>
            <person name="Ogata H."/>
        </authorList>
    </citation>
    <scope>NUCLEOTIDE SEQUENCE [LARGE SCALE GENOMIC DNA]</scope>
    <source>
        <strain evidence="8">NIES 3701</strain>
    </source>
</reference>
<dbReference type="AlphaFoldDB" id="A0A9W6ZTG0"/>
<protein>
    <submittedName>
        <fullName evidence="7">Uncharacterized protein</fullName>
    </submittedName>
</protein>
<feature type="transmembrane region" description="Helical" evidence="6">
    <location>
        <begin position="107"/>
        <end position="130"/>
    </location>
</feature>
<evidence type="ECO:0000256" key="5">
    <source>
        <dbReference type="ARBA" id="ARBA00023136"/>
    </source>
</evidence>
<proteinExistence type="predicted"/>
<accession>A0A9W6ZTG0</accession>
<keyword evidence="5 6" id="KW-0472">Membrane</keyword>
<dbReference type="EMBL" id="BRXY01000043">
    <property type="protein sequence ID" value="GMH57022.1"/>
    <property type="molecule type" value="Genomic_DNA"/>
</dbReference>
<evidence type="ECO:0000313" key="8">
    <source>
        <dbReference type="Proteomes" id="UP001165085"/>
    </source>
</evidence>
<dbReference type="GO" id="GO:0000139">
    <property type="term" value="C:Golgi membrane"/>
    <property type="evidence" value="ECO:0007669"/>
    <property type="project" value="TreeGrafter"/>
</dbReference>